<dbReference type="OrthoDB" id="8211253at2"/>
<proteinExistence type="predicted"/>
<organism evidence="1 2">
    <name type="scientific">Butyrivibrio proteoclasticus</name>
    <dbReference type="NCBI Taxonomy" id="43305"/>
    <lineage>
        <taxon>Bacteria</taxon>
        <taxon>Bacillati</taxon>
        <taxon>Bacillota</taxon>
        <taxon>Clostridia</taxon>
        <taxon>Lachnospirales</taxon>
        <taxon>Lachnospiraceae</taxon>
        <taxon>Butyrivibrio</taxon>
    </lineage>
</organism>
<dbReference type="AlphaFoldDB" id="A0A1I5SD62"/>
<dbReference type="Gene3D" id="3.40.50.300">
    <property type="entry name" value="P-loop containing nucleotide triphosphate hydrolases"/>
    <property type="match status" value="1"/>
</dbReference>
<keyword evidence="2" id="KW-1185">Reference proteome</keyword>
<name>A0A1I5SD62_9FIRM</name>
<dbReference type="Proteomes" id="UP000182624">
    <property type="component" value="Unassembled WGS sequence"/>
</dbReference>
<evidence type="ECO:0000313" key="2">
    <source>
        <dbReference type="Proteomes" id="UP000182624"/>
    </source>
</evidence>
<dbReference type="EMBL" id="FOXO01000006">
    <property type="protein sequence ID" value="SFP68660.1"/>
    <property type="molecule type" value="Genomic_DNA"/>
</dbReference>
<evidence type="ECO:0000313" key="1">
    <source>
        <dbReference type="EMBL" id="SFP68660.1"/>
    </source>
</evidence>
<accession>A0A1I5SD62</accession>
<sequence>MNYFIEGLQGSGKSTLVRKLSEKYTDYKAIREGDYSPVELAWCAYVDKRKYSEILDKYSDIRSEIEEKSFEEKSFTDTSPTADDHMIICYTQIITDIPGFHKDLEQYEIYNGRIDKDSFKDIILKRFRNWNADKYIFECSIFQNIVEDMILFQKCTDEEVIDFYRKVKETLTGRKYQILYLKTDDIASNIDIIRKERSDDNGNEMWFPLMMRYFDSSPYAIEKKVAGTSALLDHFKHRQELELRICSEVFEGKYKVISSKNYSL</sequence>
<reference evidence="2" key="1">
    <citation type="submission" date="2016-10" db="EMBL/GenBank/DDBJ databases">
        <authorList>
            <person name="Varghese N."/>
            <person name="Submissions S."/>
        </authorList>
    </citation>
    <scope>NUCLEOTIDE SEQUENCE [LARGE SCALE GENOMIC DNA]</scope>
    <source>
        <strain evidence="2">P18</strain>
    </source>
</reference>
<dbReference type="SUPFAM" id="SSF52540">
    <property type="entry name" value="P-loop containing nucleoside triphosphate hydrolases"/>
    <property type="match status" value="1"/>
</dbReference>
<gene>
    <name evidence="1" type="ORF">SAMN04487928_10620</name>
</gene>
<dbReference type="RefSeq" id="WP_074885352.1">
    <property type="nucleotide sequence ID" value="NZ_FOXO01000006.1"/>
</dbReference>
<dbReference type="InterPro" id="IPR027417">
    <property type="entry name" value="P-loop_NTPase"/>
</dbReference>
<protein>
    <submittedName>
        <fullName evidence="1">Uncharacterized protein</fullName>
    </submittedName>
</protein>